<evidence type="ECO:0000313" key="3">
    <source>
        <dbReference type="Proteomes" id="UP001159363"/>
    </source>
</evidence>
<evidence type="ECO:0000313" key="2">
    <source>
        <dbReference type="EMBL" id="KAJ8869533.1"/>
    </source>
</evidence>
<feature type="transmembrane region" description="Helical" evidence="1">
    <location>
        <begin position="15"/>
        <end position="35"/>
    </location>
</feature>
<dbReference type="Proteomes" id="UP001159363">
    <property type="component" value="Chromosome 12"/>
</dbReference>
<protein>
    <submittedName>
        <fullName evidence="2">Uncharacterized protein</fullName>
    </submittedName>
</protein>
<keyword evidence="1" id="KW-0812">Transmembrane</keyword>
<keyword evidence="3" id="KW-1185">Reference proteome</keyword>
<keyword evidence="1" id="KW-1133">Transmembrane helix</keyword>
<organism evidence="2 3">
    <name type="scientific">Dryococelus australis</name>
    <dbReference type="NCBI Taxonomy" id="614101"/>
    <lineage>
        <taxon>Eukaryota</taxon>
        <taxon>Metazoa</taxon>
        <taxon>Ecdysozoa</taxon>
        <taxon>Arthropoda</taxon>
        <taxon>Hexapoda</taxon>
        <taxon>Insecta</taxon>
        <taxon>Pterygota</taxon>
        <taxon>Neoptera</taxon>
        <taxon>Polyneoptera</taxon>
        <taxon>Phasmatodea</taxon>
        <taxon>Verophasmatodea</taxon>
        <taxon>Anareolatae</taxon>
        <taxon>Phasmatidae</taxon>
        <taxon>Eurycanthinae</taxon>
        <taxon>Dryococelus</taxon>
    </lineage>
</organism>
<name>A0ABQ9GDK4_9NEOP</name>
<sequence length="96" mass="11121">MAAVLDERNYENLNFFFGTCLCSLARFMMHAVLAAGGVEKVSITKGLVRSDLKQLNADKEVEQHAEREKRRRQEIVRELENKKKKNCWKKPITKLA</sequence>
<keyword evidence="1" id="KW-0472">Membrane</keyword>
<accession>A0ABQ9GDK4</accession>
<comment type="caution">
    <text evidence="2">The sequence shown here is derived from an EMBL/GenBank/DDBJ whole genome shotgun (WGS) entry which is preliminary data.</text>
</comment>
<evidence type="ECO:0000256" key="1">
    <source>
        <dbReference type="SAM" id="Phobius"/>
    </source>
</evidence>
<proteinExistence type="predicted"/>
<gene>
    <name evidence="2" type="ORF">PR048_028524</name>
</gene>
<reference evidence="2 3" key="1">
    <citation type="submission" date="2023-02" db="EMBL/GenBank/DDBJ databases">
        <title>LHISI_Scaffold_Assembly.</title>
        <authorList>
            <person name="Stuart O.P."/>
            <person name="Cleave R."/>
            <person name="Magrath M.J.L."/>
            <person name="Mikheyev A.S."/>
        </authorList>
    </citation>
    <scope>NUCLEOTIDE SEQUENCE [LARGE SCALE GENOMIC DNA]</scope>
    <source>
        <strain evidence="2">Daus_M_001</strain>
        <tissue evidence="2">Leg muscle</tissue>
    </source>
</reference>
<dbReference type="EMBL" id="JARBHB010000013">
    <property type="protein sequence ID" value="KAJ8869533.1"/>
    <property type="molecule type" value="Genomic_DNA"/>
</dbReference>